<dbReference type="AlphaFoldDB" id="A0A498JQV5"/>
<keyword evidence="2" id="KW-1185">Reference proteome</keyword>
<gene>
    <name evidence="1" type="ORF">DVH24_008767</name>
</gene>
<proteinExistence type="predicted"/>
<sequence length="137" mass="15771">MSRLQSFCGNAYYHEADMRTGKATYWQLTSLQAFWTINVASHRTSIILCALNWRNQLSTCIKQLNSSSFPLGPKSSGDSFFLSEMQELFFPYTIFTTEGHPPPVLSSWHERLPETYIHSNWTCLKVLLLLYCISSSF</sequence>
<reference evidence="1 2" key="1">
    <citation type="submission" date="2018-10" db="EMBL/GenBank/DDBJ databases">
        <title>A high-quality apple genome assembly.</title>
        <authorList>
            <person name="Hu J."/>
        </authorList>
    </citation>
    <scope>NUCLEOTIDE SEQUENCE [LARGE SCALE GENOMIC DNA]</scope>
    <source>
        <strain evidence="2">cv. HFTH1</strain>
        <tissue evidence="1">Young leaf</tissue>
    </source>
</reference>
<dbReference type="EMBL" id="RDQH01000332">
    <property type="protein sequence ID" value="RXH96263.1"/>
    <property type="molecule type" value="Genomic_DNA"/>
</dbReference>
<evidence type="ECO:0000313" key="2">
    <source>
        <dbReference type="Proteomes" id="UP000290289"/>
    </source>
</evidence>
<accession>A0A498JQV5</accession>
<dbReference type="STRING" id="3750.A0A498JQV5"/>
<organism evidence="1 2">
    <name type="scientific">Malus domestica</name>
    <name type="common">Apple</name>
    <name type="synonym">Pyrus malus</name>
    <dbReference type="NCBI Taxonomy" id="3750"/>
    <lineage>
        <taxon>Eukaryota</taxon>
        <taxon>Viridiplantae</taxon>
        <taxon>Streptophyta</taxon>
        <taxon>Embryophyta</taxon>
        <taxon>Tracheophyta</taxon>
        <taxon>Spermatophyta</taxon>
        <taxon>Magnoliopsida</taxon>
        <taxon>eudicotyledons</taxon>
        <taxon>Gunneridae</taxon>
        <taxon>Pentapetalae</taxon>
        <taxon>rosids</taxon>
        <taxon>fabids</taxon>
        <taxon>Rosales</taxon>
        <taxon>Rosaceae</taxon>
        <taxon>Amygdaloideae</taxon>
        <taxon>Maleae</taxon>
        <taxon>Malus</taxon>
    </lineage>
</organism>
<comment type="caution">
    <text evidence="1">The sequence shown here is derived from an EMBL/GenBank/DDBJ whole genome shotgun (WGS) entry which is preliminary data.</text>
</comment>
<protein>
    <submittedName>
        <fullName evidence="1">Uncharacterized protein</fullName>
    </submittedName>
</protein>
<name>A0A498JQV5_MALDO</name>
<dbReference type="Proteomes" id="UP000290289">
    <property type="component" value="Chromosome 6"/>
</dbReference>
<evidence type="ECO:0000313" key="1">
    <source>
        <dbReference type="EMBL" id="RXH96263.1"/>
    </source>
</evidence>